<protein>
    <recommendedName>
        <fullName evidence="4">DUF3108 domain-containing protein</fullName>
    </recommendedName>
</protein>
<feature type="chain" id="PRO_5045763140" description="DUF3108 domain-containing protein" evidence="1">
    <location>
        <begin position="24"/>
        <end position="245"/>
    </location>
</feature>
<keyword evidence="1" id="KW-0732">Signal</keyword>
<feature type="signal peptide" evidence="1">
    <location>
        <begin position="1"/>
        <end position="23"/>
    </location>
</feature>
<proteinExistence type="predicted"/>
<keyword evidence="3" id="KW-1185">Reference proteome</keyword>
<dbReference type="RefSeq" id="WP_306681897.1">
    <property type="nucleotide sequence ID" value="NZ_JAVDBT010000027.1"/>
</dbReference>
<gene>
    <name evidence="2" type="ORF">Q9295_17590</name>
</gene>
<name>A0ABU0W3Z5_9RHOB</name>
<organism evidence="2 3">
    <name type="scientific">Pseudogemmobacter lacusdianii</name>
    <dbReference type="NCBI Taxonomy" id="3069608"/>
    <lineage>
        <taxon>Bacteria</taxon>
        <taxon>Pseudomonadati</taxon>
        <taxon>Pseudomonadota</taxon>
        <taxon>Alphaproteobacteria</taxon>
        <taxon>Rhodobacterales</taxon>
        <taxon>Paracoccaceae</taxon>
        <taxon>Pseudogemmobacter</taxon>
    </lineage>
</organism>
<evidence type="ECO:0008006" key="4">
    <source>
        <dbReference type="Google" id="ProtNLM"/>
    </source>
</evidence>
<reference evidence="2 3" key="1">
    <citation type="submission" date="2023-08" db="EMBL/GenBank/DDBJ databases">
        <title>Characterization of two Paracoccaceae strains isolated from Phycosphere and proposal of Xinfangfangia lacusdiani sp. nov.</title>
        <authorList>
            <person name="Deng Y."/>
            <person name="Zhang Y.Q."/>
        </authorList>
    </citation>
    <scope>NUCLEOTIDE SEQUENCE [LARGE SCALE GENOMIC DNA]</scope>
    <source>
        <strain evidence="2 3">CPCC 101601</strain>
    </source>
</reference>
<comment type="caution">
    <text evidence="2">The sequence shown here is derived from an EMBL/GenBank/DDBJ whole genome shotgun (WGS) entry which is preliminary data.</text>
</comment>
<sequence>MRKTLAFCLLSAGLLIQAPAAQARVWTAPEGCEIFLTVQAKLCRVSNHYRCSADPKGDQWRADFDQEGLFFQSRINAETEWVESFDGVSRTQLEPNPADPARFSELVGSGLDSFEFQQSDDMGGRSLVSGYDRLTGKVAVIDGVTLDETEFDFTETDMAGNILRRGRGFEYISREWRMFFSGPGEADFGDGQWRPLDGSPVDFIFPGEKGFAATQPMFDCDALTAEASPAQAPIWRAKYTPGDAP</sequence>
<dbReference type="Proteomes" id="UP001239680">
    <property type="component" value="Unassembled WGS sequence"/>
</dbReference>
<evidence type="ECO:0000313" key="2">
    <source>
        <dbReference type="EMBL" id="MDQ2068185.1"/>
    </source>
</evidence>
<evidence type="ECO:0000256" key="1">
    <source>
        <dbReference type="SAM" id="SignalP"/>
    </source>
</evidence>
<dbReference type="EMBL" id="JAVDBT010000027">
    <property type="protein sequence ID" value="MDQ2068185.1"/>
    <property type="molecule type" value="Genomic_DNA"/>
</dbReference>
<accession>A0ABU0W3Z5</accession>
<evidence type="ECO:0000313" key="3">
    <source>
        <dbReference type="Proteomes" id="UP001239680"/>
    </source>
</evidence>